<dbReference type="GO" id="GO:0000139">
    <property type="term" value="C:Golgi membrane"/>
    <property type="evidence" value="ECO:0007669"/>
    <property type="project" value="TreeGrafter"/>
</dbReference>
<dbReference type="GO" id="GO:0003868">
    <property type="term" value="F:4-hydroxyphenylpyruvate dioxygenase activity"/>
    <property type="evidence" value="ECO:0007669"/>
    <property type="project" value="UniProtKB-EC"/>
</dbReference>
<dbReference type="AlphaFoldDB" id="A0A915HQB8"/>
<dbReference type="GO" id="GO:0006572">
    <property type="term" value="P:L-tyrosine catabolic process"/>
    <property type="evidence" value="ECO:0007669"/>
    <property type="project" value="UniProtKB-KW"/>
</dbReference>
<name>A0A915HQB8_ROMCU</name>
<keyword evidence="5" id="KW-1185">Reference proteome</keyword>
<evidence type="ECO:0000313" key="6">
    <source>
        <dbReference type="WBParaSite" id="nRc.2.0.1.t03660-RA"/>
    </source>
</evidence>
<evidence type="ECO:0000256" key="3">
    <source>
        <dbReference type="ARBA" id="ARBA00022878"/>
    </source>
</evidence>
<dbReference type="InterPro" id="IPR029068">
    <property type="entry name" value="Glyas_Bleomycin-R_OHBP_Dase"/>
</dbReference>
<reference evidence="6" key="1">
    <citation type="submission" date="2022-11" db="UniProtKB">
        <authorList>
            <consortium name="WormBaseParasite"/>
        </authorList>
    </citation>
    <scope>IDENTIFICATION</scope>
</reference>
<organism evidence="5 6">
    <name type="scientific">Romanomermis culicivorax</name>
    <name type="common">Nematode worm</name>
    <dbReference type="NCBI Taxonomy" id="13658"/>
    <lineage>
        <taxon>Eukaryota</taxon>
        <taxon>Metazoa</taxon>
        <taxon>Ecdysozoa</taxon>
        <taxon>Nematoda</taxon>
        <taxon>Enoplea</taxon>
        <taxon>Dorylaimia</taxon>
        <taxon>Mermithida</taxon>
        <taxon>Mermithoidea</taxon>
        <taxon>Mermithidae</taxon>
        <taxon>Romanomermis</taxon>
    </lineage>
</organism>
<protein>
    <recommendedName>
        <fullName evidence="2">4-hydroxyphenylpyruvate dioxygenase</fullName>
        <ecNumber evidence="2">1.13.11.27</ecNumber>
    </recommendedName>
</protein>
<keyword evidence="3" id="KW-0828">Tyrosine catabolism</keyword>
<evidence type="ECO:0000256" key="4">
    <source>
        <dbReference type="ARBA" id="ARBA00023232"/>
    </source>
</evidence>
<dbReference type="GO" id="GO:0005789">
    <property type="term" value="C:endoplasmic reticulum membrane"/>
    <property type="evidence" value="ECO:0007669"/>
    <property type="project" value="TreeGrafter"/>
</dbReference>
<keyword evidence="4" id="KW-0585">Phenylalanine catabolism</keyword>
<dbReference type="Proteomes" id="UP000887565">
    <property type="component" value="Unplaced"/>
</dbReference>
<evidence type="ECO:0000313" key="5">
    <source>
        <dbReference type="Proteomes" id="UP000887565"/>
    </source>
</evidence>
<proteinExistence type="predicted"/>
<dbReference type="InterPro" id="IPR005956">
    <property type="entry name" value="4OHPhenylPyrv_dOase"/>
</dbReference>
<dbReference type="OMA" id="VEFYTVE"/>
<dbReference type="PANTHER" id="PTHR11959">
    <property type="entry name" value="4-HYDROXYPHENYLPYRUVATE DIOXYGENASE"/>
    <property type="match status" value="1"/>
</dbReference>
<evidence type="ECO:0000256" key="1">
    <source>
        <dbReference type="ARBA" id="ARBA00005162"/>
    </source>
</evidence>
<dbReference type="EC" id="1.13.11.27" evidence="2"/>
<evidence type="ECO:0000256" key="2">
    <source>
        <dbReference type="ARBA" id="ARBA00013222"/>
    </source>
</evidence>
<dbReference type="GO" id="GO:0006559">
    <property type="term" value="P:L-phenylalanine catabolic process"/>
    <property type="evidence" value="ECO:0007669"/>
    <property type="project" value="UniProtKB-KW"/>
</dbReference>
<comment type="pathway">
    <text evidence="1">Amino-acid degradation; L-phenylalanine degradation; acetoacetate and fumarate from L-phenylalanine: step 3/6.</text>
</comment>
<dbReference type="WBParaSite" id="nRc.2.0.1.t03660-RA">
    <property type="protein sequence ID" value="nRc.2.0.1.t03660-RA"/>
    <property type="gene ID" value="nRc.2.0.1.g03660"/>
</dbReference>
<sequence length="96" mass="10956">FQEFLNYYAGPGIQHVALYTNDIVGSVRALKNREVEFYTVENVYYVKLRCKLTNVNFEIVEDLQEGFGAGNFKALFEAVENGQRARGNLLPKNGYL</sequence>
<dbReference type="PANTHER" id="PTHR11959:SF1">
    <property type="entry name" value="4-HYDROXYPHENYLPYRUVATE DIOXYGENASE"/>
    <property type="match status" value="1"/>
</dbReference>
<accession>A0A915HQB8</accession>
<dbReference type="SUPFAM" id="SSF54593">
    <property type="entry name" value="Glyoxalase/Bleomycin resistance protein/Dihydroxybiphenyl dioxygenase"/>
    <property type="match status" value="1"/>
</dbReference>
<dbReference type="Gene3D" id="3.10.180.10">
    <property type="entry name" value="2,3-Dihydroxybiphenyl 1,2-Dioxygenase, domain 1"/>
    <property type="match status" value="1"/>
</dbReference>